<organism evidence="3 4">
    <name type="scientific">Hibiscus sabdariffa</name>
    <name type="common">roselle</name>
    <dbReference type="NCBI Taxonomy" id="183260"/>
    <lineage>
        <taxon>Eukaryota</taxon>
        <taxon>Viridiplantae</taxon>
        <taxon>Streptophyta</taxon>
        <taxon>Embryophyta</taxon>
        <taxon>Tracheophyta</taxon>
        <taxon>Spermatophyta</taxon>
        <taxon>Magnoliopsida</taxon>
        <taxon>eudicotyledons</taxon>
        <taxon>Gunneridae</taxon>
        <taxon>Pentapetalae</taxon>
        <taxon>rosids</taxon>
        <taxon>malvids</taxon>
        <taxon>Malvales</taxon>
        <taxon>Malvaceae</taxon>
        <taxon>Malvoideae</taxon>
        <taxon>Hibiscus</taxon>
    </lineage>
</organism>
<sequence length="211" mass="24045">MVDDNGNWNWAKLVTLLPHSILLHLSAAKPPSPGFTRDIPSWAQSHDRAFTIRSAYELLDESNTLAPNGVWKVVSGFRGLQRIKSFLWLLAKDKLLTNVERVRCYITVNGRCDAYGASMESTHHLFRECQIVVAVWKGLIKPNKWVEFMSLKMLEWIPLNPVSPTYFAIVSDDWDLRFGAFRTVVGGYGRICEWRSSLNEIHILANSARLA</sequence>
<name>A0ABR2TJH9_9ROSI</name>
<dbReference type="Proteomes" id="UP001396334">
    <property type="component" value="Unassembled WGS sequence"/>
</dbReference>
<evidence type="ECO:0000313" key="3">
    <source>
        <dbReference type="EMBL" id="KAK9037445.1"/>
    </source>
</evidence>
<evidence type="ECO:0000256" key="1">
    <source>
        <dbReference type="SAM" id="SignalP"/>
    </source>
</evidence>
<keyword evidence="1" id="KW-0732">Signal</keyword>
<feature type="signal peptide" evidence="1">
    <location>
        <begin position="1"/>
        <end position="28"/>
    </location>
</feature>
<feature type="domain" description="Reverse transcriptase zinc-binding" evidence="2">
    <location>
        <begin position="50"/>
        <end position="136"/>
    </location>
</feature>
<feature type="chain" id="PRO_5045241085" description="Reverse transcriptase zinc-binding domain-containing protein" evidence="1">
    <location>
        <begin position="29"/>
        <end position="211"/>
    </location>
</feature>
<reference evidence="3 4" key="1">
    <citation type="journal article" date="2024" name="G3 (Bethesda)">
        <title>Genome assembly of Hibiscus sabdariffa L. provides insights into metabolisms of medicinal natural products.</title>
        <authorList>
            <person name="Kim T."/>
        </authorList>
    </citation>
    <scope>NUCLEOTIDE SEQUENCE [LARGE SCALE GENOMIC DNA]</scope>
    <source>
        <strain evidence="3">TK-2024</strain>
        <tissue evidence="3">Old leaves</tissue>
    </source>
</reference>
<evidence type="ECO:0000313" key="4">
    <source>
        <dbReference type="Proteomes" id="UP001396334"/>
    </source>
</evidence>
<dbReference type="EMBL" id="JBBPBN010000005">
    <property type="protein sequence ID" value="KAK9037445.1"/>
    <property type="molecule type" value="Genomic_DNA"/>
</dbReference>
<proteinExistence type="predicted"/>
<protein>
    <recommendedName>
        <fullName evidence="2">Reverse transcriptase zinc-binding domain-containing protein</fullName>
    </recommendedName>
</protein>
<evidence type="ECO:0000259" key="2">
    <source>
        <dbReference type="Pfam" id="PF13966"/>
    </source>
</evidence>
<accession>A0ABR2TJH9</accession>
<dbReference type="Pfam" id="PF13966">
    <property type="entry name" value="zf-RVT"/>
    <property type="match status" value="1"/>
</dbReference>
<dbReference type="InterPro" id="IPR026960">
    <property type="entry name" value="RVT-Znf"/>
</dbReference>
<comment type="caution">
    <text evidence="3">The sequence shown here is derived from an EMBL/GenBank/DDBJ whole genome shotgun (WGS) entry which is preliminary data.</text>
</comment>
<keyword evidence="4" id="KW-1185">Reference proteome</keyword>
<gene>
    <name evidence="3" type="ORF">V6N11_022356</name>
</gene>